<keyword evidence="2" id="KW-1185">Reference proteome</keyword>
<gene>
    <name evidence="1" type="ORF">J7656_11430</name>
</gene>
<dbReference type="EMBL" id="CP073695">
    <property type="protein sequence ID" value="QUO47186.1"/>
    <property type="molecule type" value="Genomic_DNA"/>
</dbReference>
<protein>
    <recommendedName>
        <fullName evidence="3">Resolvase</fullName>
    </recommendedName>
</protein>
<reference evidence="1 2" key="1">
    <citation type="submission" date="2021-03" db="EMBL/GenBank/DDBJ databases">
        <title>Halorubrum sodomense MBLA0099, Whole genome shotgun sequencing.</title>
        <authorList>
            <person name="Seo M.-J."/>
            <person name="Cho E.-S."/>
            <person name="Hwang C.Y."/>
        </authorList>
    </citation>
    <scope>NUCLEOTIDE SEQUENCE [LARGE SCALE GENOMIC DNA]</scope>
    <source>
        <strain evidence="1 2">MBLA0099</strain>
    </source>
</reference>
<name>A0A8T8LJT2_9EURY</name>
<evidence type="ECO:0000313" key="1">
    <source>
        <dbReference type="EMBL" id="QUO47186.1"/>
    </source>
</evidence>
<evidence type="ECO:0000313" key="2">
    <source>
        <dbReference type="Proteomes" id="UP000679341"/>
    </source>
</evidence>
<dbReference type="OrthoDB" id="330481at2157"/>
<evidence type="ECO:0008006" key="3">
    <source>
        <dbReference type="Google" id="ProtNLM"/>
    </source>
</evidence>
<accession>A0A8T8LJT2</accession>
<dbReference type="AlphaFoldDB" id="A0A8T8LJT2"/>
<dbReference type="GeneID" id="64828160"/>
<dbReference type="Proteomes" id="UP000679341">
    <property type="component" value="Chromosome"/>
</dbReference>
<proteinExistence type="predicted"/>
<dbReference type="RefSeq" id="WP_211553331.1">
    <property type="nucleotide sequence ID" value="NZ_CP073695.1"/>
</dbReference>
<organism evidence="1 2">
    <name type="scientific">Halorubrum ruber</name>
    <dbReference type="NCBI Taxonomy" id="2982524"/>
    <lineage>
        <taxon>Archaea</taxon>
        <taxon>Methanobacteriati</taxon>
        <taxon>Methanobacteriota</taxon>
        <taxon>Stenosarchaea group</taxon>
        <taxon>Halobacteria</taxon>
        <taxon>Halobacteriales</taxon>
        <taxon>Haloferacaceae</taxon>
        <taxon>Halorubrum</taxon>
    </lineage>
</organism>
<sequence length="229" mass="26177">MKQILIYLSGSTDEMIKEQYEQCMELVAQRHGGTLREDDKARHLRKLKQQPSVLSTVGDEYRLCLVADRKDIDRREESAGEVMSKGLKGADEMIVGDAEPYLLQPDHVAEYLRKVDEITIAAKRITFTRGASIEHIHRIMAAIKERKTTHDDDEILVDSWSGGRPPIACRVEDGQLVKDGNYHDIRETLHRVVFDNLSKSEAARRIGCTRKTVGNTINRRHELFDIPQQ</sequence>
<dbReference type="KEGG" id="hss:J7656_11430"/>